<gene>
    <name evidence="2" type="ORF">COHA_008363</name>
</gene>
<feature type="region of interest" description="Disordered" evidence="1">
    <location>
        <begin position="77"/>
        <end position="124"/>
    </location>
</feature>
<reference evidence="2" key="1">
    <citation type="submission" date="2020-11" db="EMBL/GenBank/DDBJ databases">
        <title>Chlorella ohadii genome sequencing and assembly.</title>
        <authorList>
            <person name="Murik O."/>
            <person name="Treves H."/>
            <person name="Kedem I."/>
            <person name="Shotland Y."/>
            <person name="Kaplan A."/>
        </authorList>
    </citation>
    <scope>NUCLEOTIDE SEQUENCE</scope>
    <source>
        <strain evidence="2">1</strain>
    </source>
</reference>
<feature type="region of interest" description="Disordered" evidence="1">
    <location>
        <begin position="213"/>
        <end position="242"/>
    </location>
</feature>
<sequence length="312" mass="30754">MQEDHHFCRWHLPEGFSAEAALAAAFPGASRAQAAHQLDTCSPKELREVFAVIFGSATTSNNTSWIRQKLKGALGLGSKKPRAANAAGGRKRSAGPPEASGGCGKQARAASPDTLPTGSHWGGGFGAASGRHLRMGRSPSSDWDRFSLEEWDTEDHTADSSAAVAGAATLLAAAAEVESREAAAGAAAGRAGRSQRGASLAAGAGATGIAGGLAGTAQAGQPSPDSPGGSATGSSLSAPPADASQQVQAFLQGFLRVAQVAGTPAPAVAAMPATGALPAVGAAVAAGQAQGPAQGPALPSFLTQLSPVRVLA</sequence>
<evidence type="ECO:0000256" key="1">
    <source>
        <dbReference type="SAM" id="MobiDB-lite"/>
    </source>
</evidence>
<dbReference type="AlphaFoldDB" id="A0AAD5GYY3"/>
<keyword evidence="3" id="KW-1185">Reference proteome</keyword>
<comment type="caution">
    <text evidence="2">The sequence shown here is derived from an EMBL/GenBank/DDBJ whole genome shotgun (WGS) entry which is preliminary data.</text>
</comment>
<dbReference type="Proteomes" id="UP001205105">
    <property type="component" value="Unassembled WGS sequence"/>
</dbReference>
<protein>
    <submittedName>
        <fullName evidence="2">Uncharacterized protein</fullName>
    </submittedName>
</protein>
<organism evidence="2 3">
    <name type="scientific">Chlorella ohadii</name>
    <dbReference type="NCBI Taxonomy" id="2649997"/>
    <lineage>
        <taxon>Eukaryota</taxon>
        <taxon>Viridiplantae</taxon>
        <taxon>Chlorophyta</taxon>
        <taxon>core chlorophytes</taxon>
        <taxon>Trebouxiophyceae</taxon>
        <taxon>Chlorellales</taxon>
        <taxon>Chlorellaceae</taxon>
        <taxon>Chlorella clade</taxon>
        <taxon>Chlorella</taxon>
    </lineage>
</organism>
<evidence type="ECO:0000313" key="2">
    <source>
        <dbReference type="EMBL" id="KAI7837876.1"/>
    </source>
</evidence>
<feature type="compositionally biased region" description="Polar residues" evidence="1">
    <location>
        <begin position="232"/>
        <end position="242"/>
    </location>
</feature>
<dbReference type="EMBL" id="JADXDR010000142">
    <property type="protein sequence ID" value="KAI7837876.1"/>
    <property type="molecule type" value="Genomic_DNA"/>
</dbReference>
<proteinExistence type="predicted"/>
<evidence type="ECO:0000313" key="3">
    <source>
        <dbReference type="Proteomes" id="UP001205105"/>
    </source>
</evidence>
<name>A0AAD5GYY3_9CHLO</name>
<accession>A0AAD5GYY3</accession>